<sequence length="81" mass="9611">MEVVVVCAKLHNLCLDLKIPFAIEEEEVDIDEDPQNLYPQGNNQQCRQRIIAMFYRICSYYLLHRKCKASRMIRLHCVLID</sequence>
<keyword evidence="2" id="KW-1185">Reference proteome</keyword>
<gene>
    <name evidence="1" type="ORF">DPMN_091238</name>
</gene>
<reference evidence="1" key="1">
    <citation type="journal article" date="2019" name="bioRxiv">
        <title>The Genome of the Zebra Mussel, Dreissena polymorpha: A Resource for Invasive Species Research.</title>
        <authorList>
            <person name="McCartney M.A."/>
            <person name="Auch B."/>
            <person name="Kono T."/>
            <person name="Mallez S."/>
            <person name="Zhang Y."/>
            <person name="Obille A."/>
            <person name="Becker A."/>
            <person name="Abrahante J.E."/>
            <person name="Garbe J."/>
            <person name="Badalamenti J.P."/>
            <person name="Herman A."/>
            <person name="Mangelson H."/>
            <person name="Liachko I."/>
            <person name="Sullivan S."/>
            <person name="Sone E.D."/>
            <person name="Koren S."/>
            <person name="Silverstein K.A.T."/>
            <person name="Beckman K.B."/>
            <person name="Gohl D.M."/>
        </authorList>
    </citation>
    <scope>NUCLEOTIDE SEQUENCE</scope>
    <source>
        <strain evidence="1">Duluth1</strain>
        <tissue evidence="1">Whole animal</tissue>
    </source>
</reference>
<comment type="caution">
    <text evidence="1">The sequence shown here is derived from an EMBL/GenBank/DDBJ whole genome shotgun (WGS) entry which is preliminary data.</text>
</comment>
<protein>
    <submittedName>
        <fullName evidence="1">Uncharacterized protein</fullName>
    </submittedName>
</protein>
<dbReference type="AlphaFoldDB" id="A0A9D4KZ73"/>
<dbReference type="Proteomes" id="UP000828390">
    <property type="component" value="Unassembled WGS sequence"/>
</dbReference>
<dbReference type="EMBL" id="JAIWYP010000003">
    <property type="protein sequence ID" value="KAH3848855.1"/>
    <property type="molecule type" value="Genomic_DNA"/>
</dbReference>
<accession>A0A9D4KZ73</accession>
<evidence type="ECO:0000313" key="1">
    <source>
        <dbReference type="EMBL" id="KAH3848855.1"/>
    </source>
</evidence>
<organism evidence="1 2">
    <name type="scientific">Dreissena polymorpha</name>
    <name type="common">Zebra mussel</name>
    <name type="synonym">Mytilus polymorpha</name>
    <dbReference type="NCBI Taxonomy" id="45954"/>
    <lineage>
        <taxon>Eukaryota</taxon>
        <taxon>Metazoa</taxon>
        <taxon>Spiralia</taxon>
        <taxon>Lophotrochozoa</taxon>
        <taxon>Mollusca</taxon>
        <taxon>Bivalvia</taxon>
        <taxon>Autobranchia</taxon>
        <taxon>Heteroconchia</taxon>
        <taxon>Euheterodonta</taxon>
        <taxon>Imparidentia</taxon>
        <taxon>Neoheterodontei</taxon>
        <taxon>Myida</taxon>
        <taxon>Dreissenoidea</taxon>
        <taxon>Dreissenidae</taxon>
        <taxon>Dreissena</taxon>
    </lineage>
</organism>
<name>A0A9D4KZ73_DREPO</name>
<evidence type="ECO:0000313" key="2">
    <source>
        <dbReference type="Proteomes" id="UP000828390"/>
    </source>
</evidence>
<reference evidence="1" key="2">
    <citation type="submission" date="2020-11" db="EMBL/GenBank/DDBJ databases">
        <authorList>
            <person name="McCartney M.A."/>
            <person name="Auch B."/>
            <person name="Kono T."/>
            <person name="Mallez S."/>
            <person name="Becker A."/>
            <person name="Gohl D.M."/>
            <person name="Silverstein K.A.T."/>
            <person name="Koren S."/>
            <person name="Bechman K.B."/>
            <person name="Herman A."/>
            <person name="Abrahante J.E."/>
            <person name="Garbe J."/>
        </authorList>
    </citation>
    <scope>NUCLEOTIDE SEQUENCE</scope>
    <source>
        <strain evidence="1">Duluth1</strain>
        <tissue evidence="1">Whole animal</tissue>
    </source>
</reference>
<proteinExistence type="predicted"/>